<dbReference type="HOGENOM" id="CLU_457069_0_0_1"/>
<organism evidence="2">
    <name type="scientific">Trichophyton rubrum CBS 288.86</name>
    <dbReference type="NCBI Taxonomy" id="1215330"/>
    <lineage>
        <taxon>Eukaryota</taxon>
        <taxon>Fungi</taxon>
        <taxon>Dikarya</taxon>
        <taxon>Ascomycota</taxon>
        <taxon>Pezizomycotina</taxon>
        <taxon>Eurotiomycetes</taxon>
        <taxon>Eurotiomycetidae</taxon>
        <taxon>Onygenales</taxon>
        <taxon>Arthrodermataceae</taxon>
        <taxon>Trichophyton</taxon>
    </lineage>
</organism>
<name>A0A022W980_TRIRU</name>
<sequence length="561" mass="63676">MDYLSSICRHFTAFITLQNIPRQNQKSTVCEAIPRNRLIHTMLSPPSSCRPRCNRHPFKGKVNKYQSLVPLTPETPSAGRKRRTVQKGEFSQKNGKTANSDDGGSSLVKIERPSKRLRVYLRPPKSPLQKGFCPSSGYDSELDGSTLIEDGQGSKAKESSLSRDDFSTSASDTSSGNECVESSVSHEDHQRVFGEATEVEKDKTDTPVLQTPRSKQHRKRNPSRRLCSAEVYRPSPKIIDKNLLKQIVRRDAHESDLSEEEIYGSKYSIKREIKRDLDIEFCMEKARRWAAAVEGPSGNWADAERDLYFRLAMRGFEPVLPHGWKMDFMTLPGSLFKPANDHTAYISSRNEFRGMKFFNNLVTLGGRVRDRITCHLPPEKVIKQYLCTYLQWTLRDIDMQKRPRFTPPYSVYTLKPNQTTRDAVNIMNSKLVAVAKDYQNAWRLTPSIESDDGADDHTEARPQYQDRTFPVITGYLICGPVVVLMTLDSDPETFSTLDAKISGRLMSRFNFSEYGQDVWNALAIAIAAARMRKTIAQCEQEGTGDVMWMADSISDPLDEDL</sequence>
<dbReference type="OrthoDB" id="5286775at2759"/>
<dbReference type="Proteomes" id="UP000023758">
    <property type="component" value="Unassembled WGS sequence"/>
</dbReference>
<feature type="region of interest" description="Disordered" evidence="1">
    <location>
        <begin position="69"/>
        <end position="226"/>
    </location>
</feature>
<accession>A0A022W980</accession>
<evidence type="ECO:0000256" key="1">
    <source>
        <dbReference type="SAM" id="MobiDB-lite"/>
    </source>
</evidence>
<gene>
    <name evidence="2" type="ORF">H103_02592</name>
</gene>
<proteinExistence type="predicted"/>
<feature type="compositionally biased region" description="Basic and acidic residues" evidence="1">
    <location>
        <begin position="155"/>
        <end position="166"/>
    </location>
</feature>
<evidence type="ECO:0000313" key="2">
    <source>
        <dbReference type="EMBL" id="EZF54598.1"/>
    </source>
</evidence>
<reference evidence="2" key="1">
    <citation type="submission" date="2014-02" db="EMBL/GenBank/DDBJ databases">
        <title>The Genome Sequence of Trichophyton rubrum (morphotype fischeri) CBS 288.86.</title>
        <authorList>
            <consortium name="The Broad Institute Genomics Platform"/>
            <person name="Cuomo C.A."/>
            <person name="White T.C."/>
            <person name="Graser Y."/>
            <person name="Martinez-Rossi N."/>
            <person name="Heitman J."/>
            <person name="Young S.K."/>
            <person name="Zeng Q."/>
            <person name="Gargeya S."/>
            <person name="Abouelleil A."/>
            <person name="Alvarado L."/>
            <person name="Chapman S.B."/>
            <person name="Gainer-Dewar J."/>
            <person name="Goldberg J."/>
            <person name="Griggs A."/>
            <person name="Gujja S."/>
            <person name="Hansen M."/>
            <person name="Howarth C."/>
            <person name="Imamovic A."/>
            <person name="Larimer J."/>
            <person name="Martinez D."/>
            <person name="Murphy C."/>
            <person name="Pearson M.D."/>
            <person name="Persinoti G."/>
            <person name="Poon T."/>
            <person name="Priest M."/>
            <person name="Roberts A.D."/>
            <person name="Saif S."/>
            <person name="Shea T.D."/>
            <person name="Sykes S.N."/>
            <person name="Wortman J."/>
            <person name="Nusbaum C."/>
            <person name="Birren B."/>
        </authorList>
    </citation>
    <scope>NUCLEOTIDE SEQUENCE [LARGE SCALE GENOMIC DNA]</scope>
    <source>
        <strain evidence="2">CBS 288.86</strain>
    </source>
</reference>
<feature type="compositionally biased region" description="Basic and acidic residues" evidence="1">
    <location>
        <begin position="184"/>
        <end position="205"/>
    </location>
</feature>
<dbReference type="EMBL" id="KK207780">
    <property type="protein sequence ID" value="EZF54598.1"/>
    <property type="molecule type" value="Genomic_DNA"/>
</dbReference>
<dbReference type="AlphaFoldDB" id="A0A022W980"/>
<feature type="compositionally biased region" description="Polar residues" evidence="1">
    <location>
        <begin position="89"/>
        <end position="103"/>
    </location>
</feature>
<feature type="compositionally biased region" description="Basic residues" evidence="1">
    <location>
        <begin position="214"/>
        <end position="223"/>
    </location>
</feature>
<protein>
    <submittedName>
        <fullName evidence="2">Uncharacterized protein</fullName>
    </submittedName>
</protein>